<dbReference type="PANTHER" id="PTHR43104">
    <property type="entry name" value="L-2-HYDROXYGLUTARATE DEHYDROGENASE, MITOCHONDRIAL"/>
    <property type="match status" value="1"/>
</dbReference>
<sequence>MATTTTCASRLLARHSHTKRAWVHLAKATFATNDRTTKQYDVVVVGGGIVGAATAREMSIRHPNLKLAIVEKEQKLGFHQSGHNSGVIHAGIYYKPGSLKAKLCVEGLHLAYKYLDQEGIPYKKCGKLIVAVDDNEVPRLLDLWDRANQNGVPDVQLIDGAEIKKYEPFCQGVKAIHSPHTGIVDWGLVTEHYGHNFKNNGGEIHLDFKVKDFKMDAKAESEYPVKVISENMEVSCKYVLTCGGLYADKLAQLSGCDPDPRIVPFRGEYLLLNPAKAHMVNGNIYPVPDPRFPFLGVHFTPRMDGSIWLGPNAILAFKREGYSWFDINLRELWQSITYRGFQRLAVQYVSFGLGEMLRSIFPSLQVKSLQRFIPEVNRSDIRRGPAGVRAQAMNSDGTLEDDFVFHRDTSSAVGSRVLHCRNAPSPGATSSLAIAKMIADKFEDEFGLKSSTEAP</sequence>
<proteinExistence type="inferred from homology"/>
<comment type="caution">
    <text evidence="10">The sequence shown here is derived from an EMBL/GenBank/DDBJ whole genome shotgun (WGS) entry which is preliminary data.</text>
</comment>
<reference evidence="10 11" key="1">
    <citation type="submission" date="2024-05" db="EMBL/GenBank/DDBJ databases">
        <authorList>
            <person name="Wallberg A."/>
        </authorList>
    </citation>
    <scope>NUCLEOTIDE SEQUENCE [LARGE SCALE GENOMIC DNA]</scope>
</reference>
<evidence type="ECO:0000256" key="2">
    <source>
        <dbReference type="ARBA" id="ARBA00022630"/>
    </source>
</evidence>
<keyword evidence="3" id="KW-0274">FAD</keyword>
<feature type="domain" description="FAD dependent oxidoreductase" evidence="9">
    <location>
        <begin position="41"/>
        <end position="440"/>
    </location>
</feature>
<dbReference type="Gene3D" id="3.30.9.10">
    <property type="entry name" value="D-Amino Acid Oxidase, subunit A, domain 2"/>
    <property type="match status" value="1"/>
</dbReference>
<dbReference type="Gene3D" id="3.50.50.60">
    <property type="entry name" value="FAD/NAD(P)-binding domain"/>
    <property type="match status" value="1"/>
</dbReference>
<comment type="cofactor">
    <cofactor evidence="1">
        <name>FAD</name>
        <dbReference type="ChEBI" id="CHEBI:57692"/>
    </cofactor>
</comment>
<keyword evidence="11" id="KW-1185">Reference proteome</keyword>
<evidence type="ECO:0000256" key="8">
    <source>
        <dbReference type="ARBA" id="ARBA00041137"/>
    </source>
</evidence>
<evidence type="ECO:0000256" key="6">
    <source>
        <dbReference type="ARBA" id="ARBA00037941"/>
    </source>
</evidence>
<dbReference type="EMBL" id="CAXKWB010017013">
    <property type="protein sequence ID" value="CAL4117690.1"/>
    <property type="molecule type" value="Genomic_DNA"/>
</dbReference>
<comment type="catalytic activity">
    <reaction evidence="5">
        <text>(S)-2-hydroxyglutarate + A = 2-oxoglutarate + AH2</text>
        <dbReference type="Rhea" id="RHEA:21252"/>
        <dbReference type="ChEBI" id="CHEBI:13193"/>
        <dbReference type="ChEBI" id="CHEBI:16782"/>
        <dbReference type="ChEBI" id="CHEBI:16810"/>
        <dbReference type="ChEBI" id="CHEBI:17499"/>
        <dbReference type="EC" id="1.1.99.2"/>
    </reaction>
</comment>
<dbReference type="Proteomes" id="UP001497623">
    <property type="component" value="Unassembled WGS sequence"/>
</dbReference>
<dbReference type="EC" id="1.1.99.2" evidence="7"/>
<protein>
    <recommendedName>
        <fullName evidence="8">L-2-hydroxyglutarate dehydrogenase, mitochondrial</fullName>
        <ecNumber evidence="7">1.1.99.2</ecNumber>
    </recommendedName>
</protein>
<organism evidence="10 11">
    <name type="scientific">Meganyctiphanes norvegica</name>
    <name type="common">Northern krill</name>
    <name type="synonym">Thysanopoda norvegica</name>
    <dbReference type="NCBI Taxonomy" id="48144"/>
    <lineage>
        <taxon>Eukaryota</taxon>
        <taxon>Metazoa</taxon>
        <taxon>Ecdysozoa</taxon>
        <taxon>Arthropoda</taxon>
        <taxon>Crustacea</taxon>
        <taxon>Multicrustacea</taxon>
        <taxon>Malacostraca</taxon>
        <taxon>Eumalacostraca</taxon>
        <taxon>Eucarida</taxon>
        <taxon>Euphausiacea</taxon>
        <taxon>Euphausiidae</taxon>
        <taxon>Meganyctiphanes</taxon>
    </lineage>
</organism>
<dbReference type="InterPro" id="IPR006076">
    <property type="entry name" value="FAD-dep_OxRdtase"/>
</dbReference>
<dbReference type="Pfam" id="PF01266">
    <property type="entry name" value="DAO"/>
    <property type="match status" value="1"/>
</dbReference>
<dbReference type="PANTHER" id="PTHR43104:SF2">
    <property type="entry name" value="L-2-HYDROXYGLUTARATE DEHYDROGENASE, MITOCHONDRIAL"/>
    <property type="match status" value="1"/>
</dbReference>
<evidence type="ECO:0000256" key="5">
    <source>
        <dbReference type="ARBA" id="ARBA00036066"/>
    </source>
</evidence>
<evidence type="ECO:0000256" key="1">
    <source>
        <dbReference type="ARBA" id="ARBA00001974"/>
    </source>
</evidence>
<evidence type="ECO:0000259" key="9">
    <source>
        <dbReference type="Pfam" id="PF01266"/>
    </source>
</evidence>
<name>A0AAV2R5Z3_MEGNR</name>
<dbReference type="NCBIfam" id="NF008726">
    <property type="entry name" value="PRK11728.1"/>
    <property type="match status" value="1"/>
</dbReference>
<dbReference type="SUPFAM" id="SSF51905">
    <property type="entry name" value="FAD/NAD(P)-binding domain"/>
    <property type="match status" value="1"/>
</dbReference>
<keyword evidence="4" id="KW-0560">Oxidoreductase</keyword>
<evidence type="ECO:0000313" key="10">
    <source>
        <dbReference type="EMBL" id="CAL4117690.1"/>
    </source>
</evidence>
<evidence type="ECO:0000256" key="3">
    <source>
        <dbReference type="ARBA" id="ARBA00022827"/>
    </source>
</evidence>
<comment type="similarity">
    <text evidence="6">Belongs to the L2HGDH family.</text>
</comment>
<accession>A0AAV2R5Z3</accession>
<dbReference type="AlphaFoldDB" id="A0AAV2R5Z3"/>
<evidence type="ECO:0000256" key="7">
    <source>
        <dbReference type="ARBA" id="ARBA00038878"/>
    </source>
</evidence>
<evidence type="ECO:0000313" key="11">
    <source>
        <dbReference type="Proteomes" id="UP001497623"/>
    </source>
</evidence>
<dbReference type="InterPro" id="IPR036188">
    <property type="entry name" value="FAD/NAD-bd_sf"/>
</dbReference>
<evidence type="ECO:0000256" key="4">
    <source>
        <dbReference type="ARBA" id="ARBA00023002"/>
    </source>
</evidence>
<dbReference type="GO" id="GO:0047545">
    <property type="term" value="F:(S)-2-hydroxyglutarate dehydrogenase activity"/>
    <property type="evidence" value="ECO:0007669"/>
    <property type="project" value="UniProtKB-EC"/>
</dbReference>
<gene>
    <name evidence="10" type="ORF">MNOR_LOCUS21264</name>
</gene>
<keyword evidence="2" id="KW-0285">Flavoprotein</keyword>